<dbReference type="eggNOG" id="ENOG502ZE66">
    <property type="taxonomic scope" value="Bacteria"/>
</dbReference>
<name>E6KB15_9BACT</name>
<dbReference type="HOGENOM" id="CLU_110693_1_0_10"/>
<accession>E6KB15</accession>
<protein>
    <submittedName>
        <fullName evidence="1">Uncharacterized protein</fullName>
    </submittedName>
</protein>
<dbReference type="Pfam" id="PF19666">
    <property type="entry name" value="DUF6169"/>
    <property type="match status" value="1"/>
</dbReference>
<evidence type="ECO:0000313" key="2">
    <source>
        <dbReference type="Proteomes" id="UP000003112"/>
    </source>
</evidence>
<gene>
    <name evidence="1" type="ORF">HMPREF6485_2802</name>
</gene>
<reference evidence="1 2" key="1">
    <citation type="submission" date="2010-10" db="EMBL/GenBank/DDBJ databases">
        <authorList>
            <person name="Muzny D."/>
            <person name="Qin X."/>
            <person name="Deng J."/>
            <person name="Jiang H."/>
            <person name="Liu Y."/>
            <person name="Qu J."/>
            <person name="Song X.-Z."/>
            <person name="Zhang L."/>
            <person name="Thornton R."/>
            <person name="Coyle M."/>
            <person name="Francisco L."/>
            <person name="Jackson L."/>
            <person name="Javaid M."/>
            <person name="Korchina V."/>
            <person name="Kovar C."/>
            <person name="Mata R."/>
            <person name="Mathew T."/>
            <person name="Ngo R."/>
            <person name="Nguyen L."/>
            <person name="Nguyen N."/>
            <person name="Okwuonu G."/>
            <person name="Ongeri F."/>
            <person name="Pham C."/>
            <person name="Simmons D."/>
            <person name="Wilczek-Boney K."/>
            <person name="Hale W."/>
            <person name="Jakkamsetti A."/>
            <person name="Pham P."/>
            <person name="Ruth R."/>
            <person name="San Lucas F."/>
            <person name="Warren J."/>
            <person name="Zhang J."/>
            <person name="Zhao Z."/>
            <person name="Zhou C."/>
            <person name="Zhu D."/>
            <person name="Lee S."/>
            <person name="Bess C."/>
            <person name="Blankenburg K."/>
            <person name="Forbes L."/>
            <person name="Fu Q."/>
            <person name="Gubbala S."/>
            <person name="Hirani K."/>
            <person name="Jayaseelan J.C."/>
            <person name="Lara F."/>
            <person name="Munidasa M."/>
            <person name="Palculict T."/>
            <person name="Patil S."/>
            <person name="Pu L.-L."/>
            <person name="Saada N."/>
            <person name="Tang L."/>
            <person name="Weissenberger G."/>
            <person name="Zhu Y."/>
            <person name="Hemphill L."/>
            <person name="Shang Y."/>
            <person name="Youmans B."/>
            <person name="Ayvaz T."/>
            <person name="Ross M."/>
            <person name="Santibanez J."/>
            <person name="Aqrawi P."/>
            <person name="Gross S."/>
            <person name="Joshi V."/>
            <person name="Fowler G."/>
            <person name="Nazareth L."/>
            <person name="Reid J."/>
            <person name="Worley K."/>
            <person name="Petrosino J."/>
            <person name="Highlander S."/>
            <person name="Gibbs R."/>
        </authorList>
    </citation>
    <scope>NUCLEOTIDE SEQUENCE [LARGE SCALE GENOMIC DNA]</scope>
    <source>
        <strain evidence="1 2">ATCC 33574</strain>
    </source>
</reference>
<proteinExistence type="predicted"/>
<dbReference type="EMBL" id="AEPD01000051">
    <property type="protein sequence ID" value="EFU29303.1"/>
    <property type="molecule type" value="Genomic_DNA"/>
</dbReference>
<dbReference type="InterPro" id="IPR046167">
    <property type="entry name" value="DUF6169"/>
</dbReference>
<keyword evidence="2" id="KW-1185">Reference proteome</keyword>
<sequence>MTELNSLAHFDIKYNYETSSYEFTTDDGVSYTITFIDYSEVMEVDFPVYSFAIERTPETKRCKNGNNAVRNTVIMILSKFFERNENAMIVIYDSSDKRQMCRKRLFDKWFEEFNDGSLYKLDGHFTIDGIENFAMALCNNNHPNLQDVEDKFRKLLDCNFYN</sequence>
<comment type="caution">
    <text evidence="1">The sequence shown here is derived from an EMBL/GenBank/DDBJ whole genome shotgun (WGS) entry which is preliminary data.</text>
</comment>
<evidence type="ECO:0000313" key="1">
    <source>
        <dbReference type="EMBL" id="EFU29303.1"/>
    </source>
</evidence>
<organism evidence="1 2">
    <name type="scientific">Segatella buccae ATCC 33574</name>
    <dbReference type="NCBI Taxonomy" id="873513"/>
    <lineage>
        <taxon>Bacteria</taxon>
        <taxon>Pseudomonadati</taxon>
        <taxon>Bacteroidota</taxon>
        <taxon>Bacteroidia</taxon>
        <taxon>Bacteroidales</taxon>
        <taxon>Prevotellaceae</taxon>
        <taxon>Segatella</taxon>
    </lineage>
</organism>
<dbReference type="AlphaFoldDB" id="E6KB15"/>
<dbReference type="Proteomes" id="UP000003112">
    <property type="component" value="Unassembled WGS sequence"/>
</dbReference>
<dbReference type="STRING" id="873513.HMPREF6485_2802"/>